<dbReference type="PROSITE" id="PS51885">
    <property type="entry name" value="NEPRILYSIN"/>
    <property type="match status" value="1"/>
</dbReference>
<dbReference type="GO" id="GO:0046872">
    <property type="term" value="F:metal ion binding"/>
    <property type="evidence" value="ECO:0007669"/>
    <property type="project" value="UniProtKB-KW"/>
</dbReference>
<dbReference type="OMA" id="ECIHLAH"/>
<feature type="domain" description="Peptidase M13 N-terminal" evidence="10">
    <location>
        <begin position="68"/>
        <end position="414"/>
    </location>
</feature>
<dbReference type="Pfam" id="PF05649">
    <property type="entry name" value="Peptidase_M13_N"/>
    <property type="match status" value="1"/>
</dbReference>
<keyword evidence="6" id="KW-0862">Zinc</keyword>
<organism evidence="12">
    <name type="scientific">Caenorhabditis brenneri</name>
    <name type="common">Nematode worm</name>
    <dbReference type="NCBI Taxonomy" id="135651"/>
    <lineage>
        <taxon>Eukaryota</taxon>
        <taxon>Metazoa</taxon>
        <taxon>Ecdysozoa</taxon>
        <taxon>Nematoda</taxon>
        <taxon>Chromadorea</taxon>
        <taxon>Rhabditida</taxon>
        <taxon>Rhabditina</taxon>
        <taxon>Rhabditomorpha</taxon>
        <taxon>Rhabditoidea</taxon>
        <taxon>Rhabditidae</taxon>
        <taxon>Peloderinae</taxon>
        <taxon>Caenorhabditis</taxon>
    </lineage>
</organism>
<dbReference type="HOGENOM" id="CLU_006187_5_0_1"/>
<keyword evidence="4" id="KW-0479">Metal-binding</keyword>
<comment type="cofactor">
    <cofactor evidence="1">
        <name>Zn(2+)</name>
        <dbReference type="ChEBI" id="CHEBI:29105"/>
    </cofactor>
</comment>
<evidence type="ECO:0000313" key="12">
    <source>
        <dbReference type="Proteomes" id="UP000008068"/>
    </source>
</evidence>
<protein>
    <recommendedName>
        <fullName evidence="13">Peptidase M13 C-terminal domain-containing protein</fullName>
    </recommendedName>
</protein>
<comment type="similarity">
    <text evidence="2">Belongs to the peptidase M13 family.</text>
</comment>
<evidence type="ECO:0000256" key="1">
    <source>
        <dbReference type="ARBA" id="ARBA00001947"/>
    </source>
</evidence>
<keyword evidence="3" id="KW-0645">Protease</keyword>
<dbReference type="Gene3D" id="3.40.390.10">
    <property type="entry name" value="Collagenase (Catalytic Domain)"/>
    <property type="match status" value="1"/>
</dbReference>
<dbReference type="PANTHER" id="PTHR11733">
    <property type="entry name" value="ZINC METALLOPROTEASE FAMILY M13 NEPRILYSIN-RELATED"/>
    <property type="match status" value="1"/>
</dbReference>
<reference evidence="12" key="1">
    <citation type="submission" date="2011-07" db="EMBL/GenBank/DDBJ databases">
        <authorList>
            <consortium name="Caenorhabditis brenneri Sequencing and Analysis Consortium"/>
            <person name="Wilson R.K."/>
        </authorList>
    </citation>
    <scope>NUCLEOTIDE SEQUENCE [LARGE SCALE GENOMIC DNA]</scope>
    <source>
        <strain evidence="12">PB2801</strain>
    </source>
</reference>
<evidence type="ECO:0000256" key="2">
    <source>
        <dbReference type="ARBA" id="ARBA00007357"/>
    </source>
</evidence>
<dbReference type="EMBL" id="GL379912">
    <property type="protein sequence ID" value="EGT34367.1"/>
    <property type="molecule type" value="Genomic_DNA"/>
</dbReference>
<dbReference type="InterPro" id="IPR042089">
    <property type="entry name" value="Peptidase_M13_dom_2"/>
</dbReference>
<dbReference type="InterPro" id="IPR000718">
    <property type="entry name" value="Peptidase_M13"/>
</dbReference>
<feature type="domain" description="Peptidase M13 C-terminal" evidence="9">
    <location>
        <begin position="479"/>
        <end position="680"/>
    </location>
</feature>
<dbReference type="Proteomes" id="UP000008068">
    <property type="component" value="Unassembled WGS sequence"/>
</dbReference>
<evidence type="ECO:0000313" key="11">
    <source>
        <dbReference type="EMBL" id="EGT34367.1"/>
    </source>
</evidence>
<keyword evidence="12" id="KW-1185">Reference proteome</keyword>
<evidence type="ECO:0000259" key="10">
    <source>
        <dbReference type="Pfam" id="PF05649"/>
    </source>
</evidence>
<dbReference type="OrthoDB" id="5873741at2759"/>
<dbReference type="GO" id="GO:0005886">
    <property type="term" value="C:plasma membrane"/>
    <property type="evidence" value="ECO:0007669"/>
    <property type="project" value="TreeGrafter"/>
</dbReference>
<proteinExistence type="inferred from homology"/>
<dbReference type="Gene3D" id="1.10.1380.10">
    <property type="entry name" value="Neutral endopeptidase , domain2"/>
    <property type="match status" value="1"/>
</dbReference>
<evidence type="ECO:0000256" key="7">
    <source>
        <dbReference type="ARBA" id="ARBA00023049"/>
    </source>
</evidence>
<accession>G0NMW0</accession>
<dbReference type="GO" id="GO:0004222">
    <property type="term" value="F:metalloendopeptidase activity"/>
    <property type="evidence" value="ECO:0007669"/>
    <property type="project" value="InterPro"/>
</dbReference>
<dbReference type="InterPro" id="IPR024079">
    <property type="entry name" value="MetalloPept_cat_dom_sf"/>
</dbReference>
<sequence length="682" mass="78334">MSRIPGRKTSTPPDSLVPGWEPEPEPEHSWTLAQNEVTSEKPSPICKSPECIHLAHKLHNYRDPTVDPCQDFYKAACGKYNEHTTVMGILLPEMKLAIRNLKILLKHFLQFVSSTETQSTLFLSETAGYRNEIARDQNDLKDLFQAIQTIGAWPTVTENWSESEFDLSDMMANVASLGSDRLGLFKVEVRFSLPVFFIWPVGTEFPAGYLEQSVKNIFAANNIKVDERVLEEDFKSFEALEAELSQLKYSPNASWGQLIEVQTHIPSVDFEKIFKSFMRLEGRDDMWNKIKDKITTINDPTAFESLETILKNSSKRTLANFIIFRYINLMTLYFSQQRKMPCEKEVVKMFPLASLRVFVRNHFDKQNLKMAAEMVEHLRKSYIEMFEQSTWLHEETREKAILKAKMMDYMIGYPEEFEKPGALDKTFKSVIIPKMLNLLETDSYFSSLTKICQFQMEQSVDYVAGLVGLIATEDLIFGASYQPLRNSLDVTVTILDDPMFDSTYPAYANIAGVGFIIGHEIGHGFDPNWRKMNEKGEKKDWWTNEDSIEYDKRAQCLIEKYNDYDDPTYGRNLNGSTTIGEVVADILGVETAWRTYKSLDMSNEATIFGFEDFGLDKLYFHIAALTWCSAREEFPLETKLTHPHATPSFRVNGVFSNMKVFAETFNCPIGSPMNPEKKCEMF</sequence>
<evidence type="ECO:0000256" key="5">
    <source>
        <dbReference type="ARBA" id="ARBA00022801"/>
    </source>
</evidence>
<evidence type="ECO:0000256" key="4">
    <source>
        <dbReference type="ARBA" id="ARBA00022723"/>
    </source>
</evidence>
<dbReference type="InParanoid" id="G0NMW0"/>
<evidence type="ECO:0000256" key="3">
    <source>
        <dbReference type="ARBA" id="ARBA00022670"/>
    </source>
</evidence>
<dbReference type="InterPro" id="IPR008753">
    <property type="entry name" value="Peptidase_M13_N"/>
</dbReference>
<evidence type="ECO:0000256" key="6">
    <source>
        <dbReference type="ARBA" id="ARBA00022833"/>
    </source>
</evidence>
<feature type="region of interest" description="Disordered" evidence="8">
    <location>
        <begin position="1"/>
        <end position="30"/>
    </location>
</feature>
<dbReference type="SUPFAM" id="SSF55486">
    <property type="entry name" value="Metalloproteases ('zincins'), catalytic domain"/>
    <property type="match status" value="1"/>
</dbReference>
<dbReference type="PANTHER" id="PTHR11733:SF7">
    <property type="entry name" value="NEPRILYSIN METALLOPEPTIDASE FAMILY-RELATED"/>
    <property type="match status" value="1"/>
</dbReference>
<evidence type="ECO:0000256" key="8">
    <source>
        <dbReference type="SAM" id="MobiDB-lite"/>
    </source>
</evidence>
<dbReference type="Pfam" id="PF01431">
    <property type="entry name" value="Peptidase_M13"/>
    <property type="match status" value="1"/>
</dbReference>
<dbReference type="eggNOG" id="KOG3624">
    <property type="taxonomic scope" value="Eukaryota"/>
</dbReference>
<dbReference type="InterPro" id="IPR018497">
    <property type="entry name" value="Peptidase_M13_C"/>
</dbReference>
<keyword evidence="7" id="KW-0482">Metalloprotease</keyword>
<dbReference type="AlphaFoldDB" id="G0NMW0"/>
<dbReference type="PRINTS" id="PR00786">
    <property type="entry name" value="NEPRILYSIN"/>
</dbReference>
<dbReference type="STRING" id="135651.G0NMW0"/>
<keyword evidence="5" id="KW-0378">Hydrolase</keyword>
<dbReference type="CDD" id="cd08662">
    <property type="entry name" value="M13"/>
    <property type="match status" value="1"/>
</dbReference>
<name>G0NMW0_CAEBE</name>
<gene>
    <name evidence="11" type="ORF">CAEBREN_24934</name>
</gene>
<evidence type="ECO:0000259" key="9">
    <source>
        <dbReference type="Pfam" id="PF01431"/>
    </source>
</evidence>
<evidence type="ECO:0008006" key="13">
    <source>
        <dbReference type="Google" id="ProtNLM"/>
    </source>
</evidence>
<dbReference type="GO" id="GO:0016485">
    <property type="term" value="P:protein processing"/>
    <property type="evidence" value="ECO:0007669"/>
    <property type="project" value="TreeGrafter"/>
</dbReference>